<dbReference type="AlphaFoldDB" id="A0AAD5C1H6"/>
<reference evidence="2" key="1">
    <citation type="submission" date="2022-06" db="EMBL/GenBank/DDBJ databases">
        <title>Uncovering the hologenomic basis of an extraordinary plant invasion.</title>
        <authorList>
            <person name="Bieker V.C."/>
            <person name="Martin M.D."/>
            <person name="Gilbert T."/>
            <person name="Hodgins K."/>
            <person name="Battlay P."/>
            <person name="Petersen B."/>
            <person name="Wilson J."/>
        </authorList>
    </citation>
    <scope>NUCLEOTIDE SEQUENCE</scope>
    <source>
        <strain evidence="2">AA19_3_7</strain>
        <tissue evidence="2">Leaf</tissue>
    </source>
</reference>
<feature type="domain" description="F-box" evidence="1">
    <location>
        <begin position="17"/>
        <end position="50"/>
    </location>
</feature>
<evidence type="ECO:0000259" key="1">
    <source>
        <dbReference type="Pfam" id="PF00646"/>
    </source>
</evidence>
<proteinExistence type="predicted"/>
<dbReference type="EMBL" id="JAMZMK010010262">
    <property type="protein sequence ID" value="KAI7732291.1"/>
    <property type="molecule type" value="Genomic_DNA"/>
</dbReference>
<dbReference type="PANTHER" id="PTHR14939:SF5">
    <property type="entry name" value="F-BOX ONLY PROTEIN 22"/>
    <property type="match status" value="1"/>
</dbReference>
<dbReference type="Pfam" id="PF00646">
    <property type="entry name" value="F-box"/>
    <property type="match status" value="1"/>
</dbReference>
<protein>
    <recommendedName>
        <fullName evidence="1">F-box domain-containing protein</fullName>
    </recommendedName>
</protein>
<dbReference type="Proteomes" id="UP001206925">
    <property type="component" value="Unassembled WGS sequence"/>
</dbReference>
<evidence type="ECO:0000313" key="2">
    <source>
        <dbReference type="EMBL" id="KAI7732291.1"/>
    </source>
</evidence>
<comment type="caution">
    <text evidence="2">The sequence shown here is derived from an EMBL/GenBank/DDBJ whole genome shotgun (WGS) entry which is preliminary data.</text>
</comment>
<dbReference type="PANTHER" id="PTHR14939">
    <property type="entry name" value="F-BOX ONLY PROTEIN 22"/>
    <property type="match status" value="1"/>
</dbReference>
<keyword evidence="3" id="KW-1185">Reference proteome</keyword>
<evidence type="ECO:0000313" key="3">
    <source>
        <dbReference type="Proteomes" id="UP001206925"/>
    </source>
</evidence>
<dbReference type="SUPFAM" id="SSF81383">
    <property type="entry name" value="F-box domain"/>
    <property type="match status" value="1"/>
</dbReference>
<dbReference type="GO" id="GO:0032436">
    <property type="term" value="P:positive regulation of proteasomal ubiquitin-dependent protein catabolic process"/>
    <property type="evidence" value="ECO:0007669"/>
    <property type="project" value="TreeGrafter"/>
</dbReference>
<dbReference type="GO" id="GO:0000209">
    <property type="term" value="P:protein polyubiquitination"/>
    <property type="evidence" value="ECO:0007669"/>
    <property type="project" value="TreeGrafter"/>
</dbReference>
<dbReference type="InterPro" id="IPR001810">
    <property type="entry name" value="F-box_dom"/>
</dbReference>
<organism evidence="2 3">
    <name type="scientific">Ambrosia artemisiifolia</name>
    <name type="common">Common ragweed</name>
    <dbReference type="NCBI Taxonomy" id="4212"/>
    <lineage>
        <taxon>Eukaryota</taxon>
        <taxon>Viridiplantae</taxon>
        <taxon>Streptophyta</taxon>
        <taxon>Embryophyta</taxon>
        <taxon>Tracheophyta</taxon>
        <taxon>Spermatophyta</taxon>
        <taxon>Magnoliopsida</taxon>
        <taxon>eudicotyledons</taxon>
        <taxon>Gunneridae</taxon>
        <taxon>Pentapetalae</taxon>
        <taxon>asterids</taxon>
        <taxon>campanulids</taxon>
        <taxon>Asterales</taxon>
        <taxon>Asteraceae</taxon>
        <taxon>Asteroideae</taxon>
        <taxon>Heliantheae alliance</taxon>
        <taxon>Heliantheae</taxon>
        <taxon>Ambrosia</taxon>
    </lineage>
</organism>
<gene>
    <name evidence="2" type="ORF">M8C21_028004</name>
</gene>
<name>A0AAD5C1H6_AMBAR</name>
<accession>A0AAD5C1H6</accession>
<sequence>MESQTLRQCRTTTNIDLISDDLLQNIVSRLPATSFAFAACVSRSWNLVCGRLLCRPKLSSACSLNHSLQAAVEEVVNKVLSEPIRPHFAIASIGGYYEDSLGDALQLITAALGTHVPVITNLTDGIIERNADSNKLYEVDWFHQDEEIDGIMLIVGFLPGLKVTLIPLLKQIQEPETFMIDEFVTDIREFSTSVSGRSSPAAIIMFCYYCACMGGVVDKLG</sequence>
<dbReference type="InterPro" id="IPR036047">
    <property type="entry name" value="F-box-like_dom_sf"/>
</dbReference>